<dbReference type="InterPro" id="IPR003593">
    <property type="entry name" value="AAA+_ATPase"/>
</dbReference>
<dbReference type="GO" id="GO:0043531">
    <property type="term" value="F:ADP binding"/>
    <property type="evidence" value="ECO:0007669"/>
    <property type="project" value="InterPro"/>
</dbReference>
<dbReference type="InterPro" id="IPR019734">
    <property type="entry name" value="TPR_rpt"/>
</dbReference>
<organism evidence="3 4">
    <name type="scientific">Actinocrispum wychmicini</name>
    <dbReference type="NCBI Taxonomy" id="1213861"/>
    <lineage>
        <taxon>Bacteria</taxon>
        <taxon>Bacillati</taxon>
        <taxon>Actinomycetota</taxon>
        <taxon>Actinomycetes</taxon>
        <taxon>Pseudonocardiales</taxon>
        <taxon>Pseudonocardiaceae</taxon>
        <taxon>Actinocrispum</taxon>
    </lineage>
</organism>
<dbReference type="PANTHER" id="PTHR47691">
    <property type="entry name" value="REGULATOR-RELATED"/>
    <property type="match status" value="1"/>
</dbReference>
<feature type="repeat" description="TPR" evidence="1">
    <location>
        <begin position="837"/>
        <end position="870"/>
    </location>
</feature>
<dbReference type="SUPFAM" id="SSF48452">
    <property type="entry name" value="TPR-like"/>
    <property type="match status" value="3"/>
</dbReference>
<evidence type="ECO:0000313" key="3">
    <source>
        <dbReference type="EMBL" id="TCO55760.1"/>
    </source>
</evidence>
<dbReference type="RefSeq" id="WP_165960706.1">
    <property type="nucleotide sequence ID" value="NZ_SLWS01000007.1"/>
</dbReference>
<keyword evidence="1" id="KW-0802">TPR repeat</keyword>
<evidence type="ECO:0000256" key="1">
    <source>
        <dbReference type="PROSITE-ProRule" id="PRU00339"/>
    </source>
</evidence>
<name>A0A4V2S6E7_9PSEU</name>
<dbReference type="SMART" id="SM00382">
    <property type="entry name" value="AAA"/>
    <property type="match status" value="1"/>
</dbReference>
<dbReference type="Pfam" id="PF13424">
    <property type="entry name" value="TPR_12"/>
    <property type="match status" value="2"/>
</dbReference>
<evidence type="ECO:0000259" key="2">
    <source>
        <dbReference type="SMART" id="SM00382"/>
    </source>
</evidence>
<comment type="caution">
    <text evidence="3">The sequence shown here is derived from an EMBL/GenBank/DDBJ whole genome shotgun (WGS) entry which is preliminary data.</text>
</comment>
<dbReference type="PROSITE" id="PS50005">
    <property type="entry name" value="TPR"/>
    <property type="match status" value="3"/>
</dbReference>
<feature type="repeat" description="TPR" evidence="1">
    <location>
        <begin position="957"/>
        <end position="990"/>
    </location>
</feature>
<sequence>MNPAEAKLLIRYALSRMSPDNGHHEFETLCRHFVRETGICTNLLPATGPVAGGGDQGRDFESFRGERDGRKLVFACTLTAEDRLPGKIRSDIRGIMAGGSVDMVYALCGSDLRVDKRTALVEWAWNEHSLALEVIDGNALAEELAKPGLRWICQRYLSVPTARPVGLPRRARALVGRGPDLARTREMLVTPRDCRPLVVITGPPGVGKTEFALALAESAAEQFPDGQYLLEVPPGGADLVGLLSDVMDAGTRPNETHQQQRTRLRAMLAGRRILVVVDNVATEGALRELLGIDDGFAVVCTSRSRLTGLDVDGVDLVEIEPLALDDAAELAAGRASRLSAEESGSLAEVCGGLPLAVLIAAAQVRSRPKLAVREYLERMADPDHGLAELSAGQRSMAAIIEYSYEHLTTDQVQLVRALGLLPNTTVTLDVITGAISDGELTTATIRRAAHLLDELFELNFVEQQEHDSYRLHDVLYRFARMKAADAEQTWREQVILNGCLAYAARLRYAAESIGFLDKEATIPAETNRGALAVLEATRGGALAMAEAACKAQLWDRAVTLADILIHVLRYLSHWDELTRACRCIRQAGELTGNQQWLASALHNLGTAEAHRGNSNEAIDLFRQSSEVARAAGDAHKAAAAYSSYGGLLLSLGHTAEGIDAVRRTLRTWRAFDDDAMLAQSLDNLGIAHMDNGQLDKAEQYLRNAVEVATRAGLIGLLANLDTHLAVVLRLSGKDDDARARSMSALRRARAMGSREIEAEALMELGLSNVAVDGEQPNEALRTALRIYREIGDAQGQVTALRALGVRSRYAGEVDEAMAALAECVDLSLRIGDAAQAARAMAHLARLYGDMGQHDDAEQMFKQGVEIAESTGNDLLVAEVIEEQAILLRQVGRTDRAIPLLRRTVATLAKGGPSPSLAATQTLLGEALVHNNLWHEAGRVLRPIADAPAGTVKPSVRAEAFRHLAAMYSRRQLREEAIHAARKAVELAESSGAALELMRSRLTLGNVLARMDKWAEAAAEYDLALPVAAANRDHLTMLTIFSNQAGCIAKLGDLDKAMDQMRQSTELASRLGMTDLEAVLRHNLGAQLAQCNATAEAIVEFTKSRDLALSLDNASRIGEAEMSLARAYEAQGNEALALIAVSKARAAFQSYGDWSAAARALVLEVAIRCPDGDNADIVRILQAMRDLPKGLTAALLSAMGVTGELATVTGRRIHVAREVRERLADVDLEPLLERMAQGRRFCFACGQPLEESGEAQLLVVVSPAPQDRVTLVHSTCHPSGVIWYPGEVTGLTDGQFETECIVFSGLAGIVVDCYGGIGIDDNGKTIDTVLESLRDFGFSEVNSAGEVAEVDSVLEAVLDRDRLTILAGDKPLIRDMSLSFLPIWYRATRKGVLVAAFGRNLQGMVSDDSSSLTRAIDQGRLVVAAMRLTVRLPSRGRLCFCTPRTNRKYKNCCGHPDGESHQDD</sequence>
<proteinExistence type="predicted"/>
<feature type="repeat" description="TPR" evidence="1">
    <location>
        <begin position="678"/>
        <end position="711"/>
    </location>
</feature>
<dbReference type="Gene3D" id="3.40.50.300">
    <property type="entry name" value="P-loop containing nucleotide triphosphate hydrolases"/>
    <property type="match status" value="1"/>
</dbReference>
<dbReference type="Pfam" id="PF13374">
    <property type="entry name" value="TPR_10"/>
    <property type="match status" value="1"/>
</dbReference>
<feature type="domain" description="AAA+ ATPase" evidence="2">
    <location>
        <begin position="194"/>
        <end position="324"/>
    </location>
</feature>
<dbReference type="Gene3D" id="1.25.40.10">
    <property type="entry name" value="Tetratricopeptide repeat domain"/>
    <property type="match status" value="4"/>
</dbReference>
<dbReference type="InterPro" id="IPR011990">
    <property type="entry name" value="TPR-like_helical_dom_sf"/>
</dbReference>
<keyword evidence="4" id="KW-1185">Reference proteome</keyword>
<protein>
    <submittedName>
        <fullName evidence="3">Tetratricopeptide (TPR) repeat protein</fullName>
    </submittedName>
</protein>
<reference evidence="3 4" key="1">
    <citation type="submission" date="2019-03" db="EMBL/GenBank/DDBJ databases">
        <title>Genomic Encyclopedia of Type Strains, Phase IV (KMG-IV): sequencing the most valuable type-strain genomes for metagenomic binning, comparative biology and taxonomic classification.</title>
        <authorList>
            <person name="Goeker M."/>
        </authorList>
    </citation>
    <scope>NUCLEOTIDE SEQUENCE [LARGE SCALE GENOMIC DNA]</scope>
    <source>
        <strain evidence="3 4">DSM 45934</strain>
    </source>
</reference>
<dbReference type="Proteomes" id="UP000295680">
    <property type="component" value="Unassembled WGS sequence"/>
</dbReference>
<dbReference type="PANTHER" id="PTHR47691:SF3">
    <property type="entry name" value="HTH-TYPE TRANSCRIPTIONAL REGULATOR RV0890C-RELATED"/>
    <property type="match status" value="1"/>
</dbReference>
<dbReference type="SUPFAM" id="SSF52540">
    <property type="entry name" value="P-loop containing nucleoside triphosphate hydrolases"/>
    <property type="match status" value="1"/>
</dbReference>
<dbReference type="SMART" id="SM00028">
    <property type="entry name" value="TPR"/>
    <property type="match status" value="7"/>
</dbReference>
<dbReference type="PRINTS" id="PR00364">
    <property type="entry name" value="DISEASERSIST"/>
</dbReference>
<dbReference type="EMBL" id="SLWS01000007">
    <property type="protein sequence ID" value="TCO55760.1"/>
    <property type="molecule type" value="Genomic_DNA"/>
</dbReference>
<gene>
    <name evidence="3" type="ORF">EV192_107183</name>
</gene>
<accession>A0A4V2S6E7</accession>
<dbReference type="InterPro" id="IPR027417">
    <property type="entry name" value="P-loop_NTPase"/>
</dbReference>
<evidence type="ECO:0000313" key="4">
    <source>
        <dbReference type="Proteomes" id="UP000295680"/>
    </source>
</evidence>